<accession>A0A8S0TMB4</accession>
<evidence type="ECO:0000313" key="2">
    <source>
        <dbReference type="Proteomes" id="UP000594638"/>
    </source>
</evidence>
<sequence>MENTGGAVSYYEKMDGLARWFGTSVAAAFFASLDRFSCVNVATYDDEDEEEAKDRPLMLTAINSLSSTASYSTNYNVNNPPSSVEKLPINRVAMTIKEQAYFDLHGKIIPDHGWCGWEDHLGETNRFVQGCIAQLLLSYIINNQTAAEIHTSKPG</sequence>
<dbReference type="Gramene" id="OE9A096397T1">
    <property type="protein sequence ID" value="OE9A096397C1"/>
    <property type="gene ID" value="OE9A096397"/>
</dbReference>
<dbReference type="PANTHER" id="PTHR34061">
    <property type="entry name" value="PROTEIN, PUTATIVE-RELATED"/>
    <property type="match status" value="1"/>
</dbReference>
<comment type="caution">
    <text evidence="1">The sequence shown here is derived from an EMBL/GenBank/DDBJ whole genome shotgun (WGS) entry which is preliminary data.</text>
</comment>
<dbReference type="EMBL" id="CACTIH010007242">
    <property type="protein sequence ID" value="CAA3005040.1"/>
    <property type="molecule type" value="Genomic_DNA"/>
</dbReference>
<evidence type="ECO:0000313" key="1">
    <source>
        <dbReference type="EMBL" id="CAA3005040.1"/>
    </source>
</evidence>
<reference evidence="1 2" key="1">
    <citation type="submission" date="2019-12" db="EMBL/GenBank/DDBJ databases">
        <authorList>
            <person name="Alioto T."/>
            <person name="Alioto T."/>
            <person name="Gomez Garrido J."/>
        </authorList>
    </citation>
    <scope>NUCLEOTIDE SEQUENCE [LARGE SCALE GENOMIC DNA]</scope>
</reference>
<dbReference type="AlphaFoldDB" id="A0A8S0TMB4"/>
<organism evidence="1 2">
    <name type="scientific">Olea europaea subsp. europaea</name>
    <dbReference type="NCBI Taxonomy" id="158383"/>
    <lineage>
        <taxon>Eukaryota</taxon>
        <taxon>Viridiplantae</taxon>
        <taxon>Streptophyta</taxon>
        <taxon>Embryophyta</taxon>
        <taxon>Tracheophyta</taxon>
        <taxon>Spermatophyta</taxon>
        <taxon>Magnoliopsida</taxon>
        <taxon>eudicotyledons</taxon>
        <taxon>Gunneridae</taxon>
        <taxon>Pentapetalae</taxon>
        <taxon>asterids</taxon>
        <taxon>lamiids</taxon>
        <taxon>Lamiales</taxon>
        <taxon>Oleaceae</taxon>
        <taxon>Oleeae</taxon>
        <taxon>Olea</taxon>
    </lineage>
</organism>
<dbReference type="OrthoDB" id="653466at2759"/>
<gene>
    <name evidence="1" type="ORF">OLEA9_A096397</name>
</gene>
<dbReference type="PANTHER" id="PTHR34061:SF26">
    <property type="match status" value="1"/>
</dbReference>
<proteinExistence type="predicted"/>
<name>A0A8S0TMB4_OLEEU</name>
<protein>
    <submittedName>
        <fullName evidence="1">Uncharacterized protein</fullName>
    </submittedName>
</protein>
<keyword evidence="2" id="KW-1185">Reference proteome</keyword>
<dbReference type="Proteomes" id="UP000594638">
    <property type="component" value="Unassembled WGS sequence"/>
</dbReference>